<keyword evidence="3" id="KW-1185">Reference proteome</keyword>
<evidence type="ECO:0000313" key="3">
    <source>
        <dbReference type="Proteomes" id="UP001519271"/>
    </source>
</evidence>
<accession>A0ABS4G3E6</accession>
<feature type="transmembrane region" description="Helical" evidence="1">
    <location>
        <begin position="37"/>
        <end position="54"/>
    </location>
</feature>
<gene>
    <name evidence="2" type="ORF">J2Z34_001526</name>
</gene>
<name>A0ABS4G3E6_9CLOT</name>
<reference evidence="2 3" key="1">
    <citation type="submission" date="2021-03" db="EMBL/GenBank/DDBJ databases">
        <title>Genomic Encyclopedia of Type Strains, Phase IV (KMG-IV): sequencing the most valuable type-strain genomes for metagenomic binning, comparative biology and taxonomic classification.</title>
        <authorList>
            <person name="Goeker M."/>
        </authorList>
    </citation>
    <scope>NUCLEOTIDE SEQUENCE [LARGE SCALE GENOMIC DNA]</scope>
    <source>
        <strain evidence="2 3">DSM 6139</strain>
    </source>
</reference>
<organism evidence="2 3">
    <name type="scientific">Youngiibacter multivorans</name>
    <dbReference type="NCBI Taxonomy" id="937251"/>
    <lineage>
        <taxon>Bacteria</taxon>
        <taxon>Bacillati</taxon>
        <taxon>Bacillota</taxon>
        <taxon>Clostridia</taxon>
        <taxon>Eubacteriales</taxon>
        <taxon>Clostridiaceae</taxon>
        <taxon>Youngiibacter</taxon>
    </lineage>
</organism>
<dbReference type="Proteomes" id="UP001519271">
    <property type="component" value="Unassembled WGS sequence"/>
</dbReference>
<sequence length="183" mass="20285">MGPAETAGTGSNEGAAIIGGSMACIYNEKVERKGTPLLLGLIALTLSLLVASYLSKAAGVTGTYRIIVDTVLVLGFLYLMYSSFTMSKECYRYSIIADDLLIHKMTGDKPLLVERVKVSDIRYFGEVGKNPDVSKVRGSNYTCEFMKGRYCLVYEDGGREKKFFFKPSTCMTIKIQNSMKLYR</sequence>
<keyword evidence="1" id="KW-0472">Membrane</keyword>
<protein>
    <submittedName>
        <fullName evidence="2">Uncharacterized protein</fullName>
    </submittedName>
</protein>
<keyword evidence="1" id="KW-0812">Transmembrane</keyword>
<comment type="caution">
    <text evidence="2">The sequence shown here is derived from an EMBL/GenBank/DDBJ whole genome shotgun (WGS) entry which is preliminary data.</text>
</comment>
<dbReference type="EMBL" id="JAGGKC010000010">
    <property type="protein sequence ID" value="MBP1919041.1"/>
    <property type="molecule type" value="Genomic_DNA"/>
</dbReference>
<evidence type="ECO:0000256" key="1">
    <source>
        <dbReference type="SAM" id="Phobius"/>
    </source>
</evidence>
<dbReference type="RefSeq" id="WP_209459253.1">
    <property type="nucleotide sequence ID" value="NZ_JAGGKC010000010.1"/>
</dbReference>
<keyword evidence="1" id="KW-1133">Transmembrane helix</keyword>
<proteinExistence type="predicted"/>
<evidence type="ECO:0000313" key="2">
    <source>
        <dbReference type="EMBL" id="MBP1919041.1"/>
    </source>
</evidence>
<feature type="transmembrane region" description="Helical" evidence="1">
    <location>
        <begin position="66"/>
        <end position="84"/>
    </location>
</feature>